<dbReference type="InterPro" id="IPR013968">
    <property type="entry name" value="PKS_KR"/>
</dbReference>
<evidence type="ECO:0000256" key="5">
    <source>
        <dbReference type="SAM" id="SignalP"/>
    </source>
</evidence>
<protein>
    <recommendedName>
        <fullName evidence="6">Carrier domain-containing protein</fullName>
    </recommendedName>
</protein>
<dbReference type="PANTHER" id="PTHR43323:SF2">
    <property type="entry name" value="HYDROXYMETHYLGLUTARYL-COA SYNTHASE"/>
    <property type="match status" value="1"/>
</dbReference>
<dbReference type="InterPro" id="IPR009081">
    <property type="entry name" value="PP-bd_ACP"/>
</dbReference>
<dbReference type="GeneID" id="37067720"/>
<feature type="non-terminal residue" evidence="7">
    <location>
        <position position="680"/>
    </location>
</feature>
<dbReference type="EMBL" id="MSFL01000025">
    <property type="protein sequence ID" value="PWY72883.1"/>
    <property type="molecule type" value="Genomic_DNA"/>
</dbReference>
<dbReference type="GO" id="GO:0006696">
    <property type="term" value="P:ergosterol biosynthetic process"/>
    <property type="evidence" value="ECO:0007669"/>
    <property type="project" value="TreeGrafter"/>
</dbReference>
<dbReference type="Pfam" id="PF23297">
    <property type="entry name" value="ACP_SdgA_C"/>
    <property type="match status" value="1"/>
</dbReference>
<dbReference type="RefSeq" id="XP_025396537.1">
    <property type="nucleotide sequence ID" value="XM_025545483.1"/>
</dbReference>
<dbReference type="GO" id="GO:0031177">
    <property type="term" value="F:phosphopantetheine binding"/>
    <property type="evidence" value="ECO:0007669"/>
    <property type="project" value="InterPro"/>
</dbReference>
<feature type="domain" description="Carrier" evidence="6">
    <location>
        <begin position="411"/>
        <end position="488"/>
    </location>
</feature>
<dbReference type="InterPro" id="IPR020806">
    <property type="entry name" value="PKS_PP-bd"/>
</dbReference>
<dbReference type="CDD" id="cd00827">
    <property type="entry name" value="init_cond_enzymes"/>
    <property type="match status" value="1"/>
</dbReference>
<dbReference type="STRING" id="1448321.A0A317VES8"/>
<dbReference type="SUPFAM" id="SSF53901">
    <property type="entry name" value="Thiolase-like"/>
    <property type="match status" value="1"/>
</dbReference>
<evidence type="ECO:0000313" key="7">
    <source>
        <dbReference type="EMBL" id="PWY72883.1"/>
    </source>
</evidence>
<feature type="region of interest" description="Disordered" evidence="4">
    <location>
        <begin position="33"/>
        <end position="54"/>
    </location>
</feature>
<feature type="chain" id="PRO_5016325613" description="Carrier domain-containing protein" evidence="5">
    <location>
        <begin position="23"/>
        <end position="680"/>
    </location>
</feature>
<sequence length="680" mass="72773">MSVDMINLHLLYFLYIIFRSLLNILHHHVSDPDPHTMAQSQTTEPTNTTTNIKPDQTLKWLPDSTHTIRLHANTAYVIIGNPEGIARLLCPSLLAWGADAGALIFLIKDRNPSPAGSAVLNSLRDAGAKLQVYTDCLSSAARLSTVLSLWSTDGWRVGGIIHDRTMQTTTTTDSLLTSITEATILHEVTAPMSLDFLAAFSAASAHSSAVDVIAQHRASYGLPFVAVDIHSGGENSAGGGINYPDQEVLVSLLKSAVLHPVRTEDSCQVTVQACGEKGQLQLRLQQEEERAKEEKEEEEEEEEDPSIPARRISSSTISSVDSRSSISGSSGSVSSVSTPPSPASPKQVPIDPDTDTDTNTDTKPNITVKPTELPSVTAPDTTPPELNPNPTPTVEENTLPSTLQKATTLAAATESMSAEMQAKMARLLGTDEEDIETDVPLSAIGVDSLIAATFCNWLETEAKATVGTFELLEAKSLRGLAGDVVRRSSNAVVEREIDSPFLHIHSITPHPYHSLYSHISPQTKPNQPCPPQPPPINIGIKALEIYFPPTSIPQTTLETHLHAPTGKHTLGHGQTSMAIPSDHDDTASLALTTLSTLLTNHHIPPTSIGRLEVATESPPDRSKSIKTLLMPLLAPNTNVEGADTTNACYGGTSALFNSVAWIESSAWDGRDAVVVAGDIA</sequence>
<accession>A0A317VES8</accession>
<dbReference type="PANTHER" id="PTHR43323">
    <property type="entry name" value="3-HYDROXY-3-METHYLGLUTARYL COENZYME A SYNTHASE"/>
    <property type="match status" value="1"/>
</dbReference>
<feature type="compositionally biased region" description="Basic and acidic residues" evidence="4">
    <location>
        <begin position="285"/>
        <end position="294"/>
    </location>
</feature>
<keyword evidence="5" id="KW-0732">Signal</keyword>
<dbReference type="Gene3D" id="1.10.1200.10">
    <property type="entry name" value="ACP-like"/>
    <property type="match status" value="1"/>
</dbReference>
<dbReference type="InterPro" id="IPR016039">
    <property type="entry name" value="Thiolase-like"/>
</dbReference>
<keyword evidence="2" id="KW-0597">Phosphoprotein</keyword>
<feature type="compositionally biased region" description="Low complexity" evidence="4">
    <location>
        <begin position="306"/>
        <end position="338"/>
    </location>
</feature>
<evidence type="ECO:0000256" key="1">
    <source>
        <dbReference type="ARBA" id="ARBA00022450"/>
    </source>
</evidence>
<feature type="compositionally biased region" description="Acidic residues" evidence="4">
    <location>
        <begin position="295"/>
        <end position="305"/>
    </location>
</feature>
<dbReference type="Pfam" id="PF08659">
    <property type="entry name" value="KR"/>
    <property type="match status" value="1"/>
</dbReference>
<reference evidence="7 8" key="1">
    <citation type="submission" date="2016-12" db="EMBL/GenBank/DDBJ databases">
        <title>The genomes of Aspergillus section Nigri reveals drivers in fungal speciation.</title>
        <authorList>
            <consortium name="DOE Joint Genome Institute"/>
            <person name="Vesth T.C."/>
            <person name="Nybo J."/>
            <person name="Theobald S."/>
            <person name="Brandl J."/>
            <person name="Frisvad J.C."/>
            <person name="Nielsen K.F."/>
            <person name="Lyhne E.K."/>
            <person name="Kogle M.E."/>
            <person name="Kuo A."/>
            <person name="Riley R."/>
            <person name="Clum A."/>
            <person name="Nolan M."/>
            <person name="Lipzen A."/>
            <person name="Salamov A."/>
            <person name="Henrissat B."/>
            <person name="Wiebenga A."/>
            <person name="De Vries R.P."/>
            <person name="Grigoriev I.V."/>
            <person name="Mortensen U.H."/>
            <person name="Andersen M.R."/>
            <person name="Baker S.E."/>
        </authorList>
    </citation>
    <scope>NUCLEOTIDE SEQUENCE [LARGE SCALE GENOMIC DNA]</scope>
    <source>
        <strain evidence="7 8">CBS 117.55</strain>
    </source>
</reference>
<dbReference type="Proteomes" id="UP000247233">
    <property type="component" value="Unassembled WGS sequence"/>
</dbReference>
<dbReference type="SUPFAM" id="SSF47336">
    <property type="entry name" value="ACP-like"/>
    <property type="match status" value="1"/>
</dbReference>
<keyword evidence="8" id="KW-1185">Reference proteome</keyword>
<comment type="caution">
    <text evidence="7">The sequence shown here is derived from an EMBL/GenBank/DDBJ whole genome shotgun (WGS) entry which is preliminary data.</text>
</comment>
<dbReference type="Pfam" id="PF01154">
    <property type="entry name" value="HMG_CoA_synt_N"/>
    <property type="match status" value="1"/>
</dbReference>
<evidence type="ECO:0000259" key="6">
    <source>
        <dbReference type="PROSITE" id="PS50075"/>
    </source>
</evidence>
<dbReference type="InterPro" id="IPR013528">
    <property type="entry name" value="HMG_CoA_synth_N"/>
</dbReference>
<dbReference type="GO" id="GO:0010142">
    <property type="term" value="P:farnesyl diphosphate biosynthetic process, mevalonate pathway"/>
    <property type="evidence" value="ECO:0007669"/>
    <property type="project" value="TreeGrafter"/>
</dbReference>
<feature type="signal peptide" evidence="5">
    <location>
        <begin position="1"/>
        <end position="22"/>
    </location>
</feature>
<name>A0A317VES8_9EURO</name>
<dbReference type="PROSITE" id="PS50075">
    <property type="entry name" value="CARRIER"/>
    <property type="match status" value="1"/>
</dbReference>
<proteinExistence type="predicted"/>
<organism evidence="7 8">
    <name type="scientific">Aspergillus heteromorphus CBS 117.55</name>
    <dbReference type="NCBI Taxonomy" id="1448321"/>
    <lineage>
        <taxon>Eukaryota</taxon>
        <taxon>Fungi</taxon>
        <taxon>Dikarya</taxon>
        <taxon>Ascomycota</taxon>
        <taxon>Pezizomycotina</taxon>
        <taxon>Eurotiomycetes</taxon>
        <taxon>Eurotiomycetidae</taxon>
        <taxon>Eurotiales</taxon>
        <taxon>Aspergillaceae</taxon>
        <taxon>Aspergillus</taxon>
        <taxon>Aspergillus subgen. Circumdati</taxon>
    </lineage>
</organism>
<feature type="compositionally biased region" description="Pro residues" evidence="4">
    <location>
        <begin position="381"/>
        <end position="391"/>
    </location>
</feature>
<dbReference type="InterPro" id="IPR057326">
    <property type="entry name" value="KR_dom"/>
</dbReference>
<dbReference type="InterPro" id="IPR036736">
    <property type="entry name" value="ACP-like_sf"/>
</dbReference>
<evidence type="ECO:0000256" key="2">
    <source>
        <dbReference type="ARBA" id="ARBA00022553"/>
    </source>
</evidence>
<dbReference type="AlphaFoldDB" id="A0A317VES8"/>
<dbReference type="GO" id="GO:0006084">
    <property type="term" value="P:acetyl-CoA metabolic process"/>
    <property type="evidence" value="ECO:0007669"/>
    <property type="project" value="TreeGrafter"/>
</dbReference>
<dbReference type="VEuPathDB" id="FungiDB:BO70DRAFT_381679"/>
<dbReference type="SMART" id="SM00822">
    <property type="entry name" value="PKS_KR"/>
    <property type="match status" value="1"/>
</dbReference>
<dbReference type="Gene3D" id="3.40.47.10">
    <property type="match status" value="1"/>
</dbReference>
<dbReference type="GO" id="GO:0004421">
    <property type="term" value="F:hydroxymethylglutaryl-CoA synthase activity"/>
    <property type="evidence" value="ECO:0007669"/>
    <property type="project" value="TreeGrafter"/>
</dbReference>
<evidence type="ECO:0000256" key="4">
    <source>
        <dbReference type="SAM" id="MobiDB-lite"/>
    </source>
</evidence>
<keyword evidence="3" id="KW-0808">Transferase</keyword>
<keyword evidence="1" id="KW-0596">Phosphopantetheine</keyword>
<feature type="region of interest" description="Disordered" evidence="4">
    <location>
        <begin position="284"/>
        <end position="399"/>
    </location>
</feature>
<dbReference type="Gene3D" id="3.40.50.720">
    <property type="entry name" value="NAD(P)-binding Rossmann-like Domain"/>
    <property type="match status" value="1"/>
</dbReference>
<gene>
    <name evidence="7" type="ORF">BO70DRAFT_381679</name>
</gene>
<dbReference type="SMART" id="SM00823">
    <property type="entry name" value="PKS_PP"/>
    <property type="match status" value="1"/>
</dbReference>
<evidence type="ECO:0000313" key="8">
    <source>
        <dbReference type="Proteomes" id="UP000247233"/>
    </source>
</evidence>
<dbReference type="OrthoDB" id="10610283at2759"/>
<feature type="compositionally biased region" description="Low complexity" evidence="4">
    <location>
        <begin position="42"/>
        <end position="51"/>
    </location>
</feature>
<evidence type="ECO:0000256" key="3">
    <source>
        <dbReference type="ARBA" id="ARBA00022679"/>
    </source>
</evidence>